<sequence>MRHVEHTVTVAAPADLVWEVLADVLGYADIFPPTEKVEILEEGQGYQVVRLHVDVAGEINTWTSRRDLDPARRVIAYRQLETAPIVGHMSGEWRAFTLDAERTQLVLTHDFVTRAAGDDGLVAGKLTPDEAREMLEAVVERNSVADLNAVLGEAERRVRAAGGVGTVTA</sequence>
<dbReference type="Pfam" id="PF10604">
    <property type="entry name" value="Polyketide_cyc2"/>
    <property type="match status" value="1"/>
</dbReference>
<evidence type="ECO:0007829" key="2">
    <source>
        <dbReference type="PDB" id="3TFZ"/>
    </source>
</evidence>
<name>Q9F6D3_9ACTN</name>
<gene>
    <name evidence="1" type="primary">zhuI</name>
</gene>
<dbReference type="InterPro" id="IPR019587">
    <property type="entry name" value="Polyketide_cyclase/dehydratase"/>
</dbReference>
<evidence type="ECO:0000313" key="1">
    <source>
        <dbReference type="EMBL" id="AAG30197.1"/>
    </source>
</evidence>
<dbReference type="CDD" id="cd08861">
    <property type="entry name" value="OtcD1_ARO-CYC_like"/>
    <property type="match status" value="1"/>
</dbReference>
<dbReference type="InterPro" id="IPR023393">
    <property type="entry name" value="START-like_dom_sf"/>
</dbReference>
<keyword evidence="2" id="KW-0002">3D-structure</keyword>
<accession>Q9F6D3</accession>
<proteinExistence type="evidence at protein level"/>
<dbReference type="SMR" id="Q9F6D3"/>
<reference evidence="2" key="2">
    <citation type="journal article" date="2011" name="Biochemistry">
        <title>Structural and biochemical characterization of ZhuI aromatase/cyclase from the R1128 polyketide pathway.</title>
        <authorList>
            <person name="Ames B.D."/>
            <person name="Lee M.Y."/>
            <person name="Moody C."/>
            <person name="Zhang W."/>
            <person name="Tang Y."/>
            <person name="Tsai S.C."/>
        </authorList>
    </citation>
    <scope>X-RAY CRYSTALLOGRAPHY (2.39 ANGSTROMS)</scope>
</reference>
<protein>
    <submittedName>
        <fullName evidence="1">Cyclase</fullName>
    </submittedName>
</protein>
<dbReference type="EMBL" id="AF293442">
    <property type="protein sequence ID" value="AAG30197.1"/>
    <property type="molecule type" value="Genomic_DNA"/>
</dbReference>
<dbReference type="PDBsum" id="3TFZ"/>
<reference evidence="1" key="1">
    <citation type="journal article" date="2000" name="J. Biol. Chem.">
        <title>Cloning, nucleotide sequence, and heterologous expression of the biosynthetic gene cluster for R1128, a non-steroidal estrogen receptor antagonist. Insights into an unusual priming mechanism.</title>
        <authorList>
            <person name="Marti T."/>
            <person name="Hu Z."/>
            <person name="Pohl N.L."/>
            <person name="Shah A.N."/>
            <person name="Khosla C."/>
        </authorList>
    </citation>
    <scope>NUCLEOTIDE SEQUENCE</scope>
    <source>
        <strain evidence="1">R1128</strain>
    </source>
</reference>
<organism evidence="1">
    <name type="scientific">Streptomyces sp. R1128</name>
    <dbReference type="NCBI Taxonomy" id="140437"/>
    <lineage>
        <taxon>Bacteria</taxon>
        <taxon>Bacillati</taxon>
        <taxon>Actinomycetota</taxon>
        <taxon>Actinomycetes</taxon>
        <taxon>Kitasatosporales</taxon>
        <taxon>Streptomycetaceae</taxon>
        <taxon>Streptomyces</taxon>
    </lineage>
</organism>
<dbReference type="AlphaFoldDB" id="Q9F6D3"/>
<dbReference type="PDB" id="3TFZ">
    <property type="method" value="X-ray"/>
    <property type="resolution" value="2.39 A"/>
    <property type="chains" value="A/B/C/D/E/F=1-169"/>
</dbReference>
<dbReference type="Gene3D" id="3.30.530.20">
    <property type="match status" value="1"/>
</dbReference>
<dbReference type="SUPFAM" id="SSF55961">
    <property type="entry name" value="Bet v1-like"/>
    <property type="match status" value="1"/>
</dbReference>
<dbReference type="EvolutionaryTrace" id="Q9F6D3"/>
<dbReference type="KEGG" id="ag:AAG30197"/>